<dbReference type="InterPro" id="IPR044035">
    <property type="entry name" value="DUF5698"/>
</dbReference>
<feature type="transmembrane region" description="Helical" evidence="5">
    <location>
        <begin position="36"/>
        <end position="59"/>
    </location>
</feature>
<evidence type="ECO:0000259" key="6">
    <source>
        <dbReference type="Pfam" id="PF18955"/>
    </source>
</evidence>
<organism evidence="7 8">
    <name type="scientific">Pseudonocardia charpentierae</name>
    <dbReference type="NCBI Taxonomy" id="3075545"/>
    <lineage>
        <taxon>Bacteria</taxon>
        <taxon>Bacillati</taxon>
        <taxon>Actinomycetota</taxon>
        <taxon>Actinomycetes</taxon>
        <taxon>Pseudonocardiales</taxon>
        <taxon>Pseudonocardiaceae</taxon>
        <taxon>Pseudonocardia</taxon>
    </lineage>
</organism>
<dbReference type="Proteomes" id="UP001183202">
    <property type="component" value="Unassembled WGS sequence"/>
</dbReference>
<sequence length="197" mass="20156">MWSTVVQPVLIAGMVVLEVAVWQVRVALATRGRKRVAAVLGAVNAVLSVVALGQVVTNLDRPANVAGYAVGVALGVYLGVVADGRFAGDPVEHRVVVPGDGSGPAGELRARGWPVTAHPAVGLGGAATVLFVVVDPGRTAEIERDLGLFAPDGFHTSIRLRSAARVALPPGFVGVAEGARLLRSIRNAADDPVPVAS</sequence>
<keyword evidence="3 5" id="KW-1133">Transmembrane helix</keyword>
<feature type="transmembrane region" description="Helical" evidence="5">
    <location>
        <begin position="65"/>
        <end position="84"/>
    </location>
</feature>
<gene>
    <name evidence="7" type="ORF">RM445_12205</name>
</gene>
<dbReference type="PANTHER" id="PTHR40060:SF1">
    <property type="entry name" value="UPF0316 PROTEIN YEBE"/>
    <property type="match status" value="1"/>
</dbReference>
<dbReference type="EMBL" id="JAVREJ010000007">
    <property type="protein sequence ID" value="MDT0350285.1"/>
    <property type="molecule type" value="Genomic_DNA"/>
</dbReference>
<name>A0ABU2N8M2_9PSEU</name>
<evidence type="ECO:0000256" key="3">
    <source>
        <dbReference type="ARBA" id="ARBA00022989"/>
    </source>
</evidence>
<dbReference type="PANTHER" id="PTHR40060">
    <property type="entry name" value="UPF0316 PROTEIN YEBE"/>
    <property type="match status" value="1"/>
</dbReference>
<proteinExistence type="predicted"/>
<evidence type="ECO:0000256" key="2">
    <source>
        <dbReference type="ARBA" id="ARBA00022692"/>
    </source>
</evidence>
<evidence type="ECO:0000256" key="1">
    <source>
        <dbReference type="ARBA" id="ARBA00022475"/>
    </source>
</evidence>
<evidence type="ECO:0000256" key="5">
    <source>
        <dbReference type="SAM" id="Phobius"/>
    </source>
</evidence>
<dbReference type="InterPro" id="IPR022930">
    <property type="entry name" value="UPF0316"/>
</dbReference>
<keyword evidence="1" id="KW-1003">Cell membrane</keyword>
<evidence type="ECO:0000256" key="4">
    <source>
        <dbReference type="ARBA" id="ARBA00023136"/>
    </source>
</evidence>
<keyword evidence="8" id="KW-1185">Reference proteome</keyword>
<feature type="transmembrane region" description="Helical" evidence="5">
    <location>
        <begin position="6"/>
        <end position="24"/>
    </location>
</feature>
<protein>
    <submittedName>
        <fullName evidence="7">DUF5698 domain-containing protein</fullName>
    </submittedName>
</protein>
<keyword evidence="2 5" id="KW-0812">Transmembrane</keyword>
<dbReference type="Pfam" id="PF18955">
    <property type="entry name" value="DUF5698"/>
    <property type="match status" value="1"/>
</dbReference>
<reference evidence="8" key="1">
    <citation type="submission" date="2023-07" db="EMBL/GenBank/DDBJ databases">
        <title>30 novel species of actinomycetes from the DSMZ collection.</title>
        <authorList>
            <person name="Nouioui I."/>
        </authorList>
    </citation>
    <scope>NUCLEOTIDE SEQUENCE [LARGE SCALE GENOMIC DNA]</scope>
    <source>
        <strain evidence="8">DSM 45834</strain>
    </source>
</reference>
<feature type="domain" description="DUF5698" evidence="6">
    <location>
        <begin position="24"/>
        <end position="80"/>
    </location>
</feature>
<comment type="caution">
    <text evidence="7">The sequence shown here is derived from an EMBL/GenBank/DDBJ whole genome shotgun (WGS) entry which is preliminary data.</text>
</comment>
<dbReference type="RefSeq" id="WP_311556320.1">
    <property type="nucleotide sequence ID" value="NZ_JAVREJ010000007.1"/>
</dbReference>
<keyword evidence="4 5" id="KW-0472">Membrane</keyword>
<evidence type="ECO:0000313" key="7">
    <source>
        <dbReference type="EMBL" id="MDT0350285.1"/>
    </source>
</evidence>
<evidence type="ECO:0000313" key="8">
    <source>
        <dbReference type="Proteomes" id="UP001183202"/>
    </source>
</evidence>
<accession>A0ABU2N8M2</accession>